<dbReference type="SUPFAM" id="SSF56281">
    <property type="entry name" value="Metallo-hydrolase/oxidoreductase"/>
    <property type="match status" value="1"/>
</dbReference>
<keyword evidence="3" id="KW-1185">Reference proteome</keyword>
<dbReference type="InterPro" id="IPR050855">
    <property type="entry name" value="NDM-1-like"/>
</dbReference>
<dbReference type="PANTHER" id="PTHR42951">
    <property type="entry name" value="METALLO-BETA-LACTAMASE DOMAIN-CONTAINING"/>
    <property type="match status" value="1"/>
</dbReference>
<evidence type="ECO:0000313" key="3">
    <source>
        <dbReference type="Proteomes" id="UP000092932"/>
    </source>
</evidence>
<dbReference type="Proteomes" id="UP000092932">
    <property type="component" value="Chromosome"/>
</dbReference>
<proteinExistence type="predicted"/>
<reference evidence="2 3" key="1">
    <citation type="submission" date="2016-07" db="EMBL/GenBank/DDBJ databases">
        <title>Complete genome sequence of Altererythrobacter dongtanensis KCTC 22672, a type strain with esterase isolated from tidal flat.</title>
        <authorList>
            <person name="Cheng H."/>
            <person name="Wu Y.-H."/>
            <person name="Zhou P."/>
            <person name="Huo Y.-Y."/>
            <person name="Wang C.-S."/>
            <person name="Xu X.-W."/>
        </authorList>
    </citation>
    <scope>NUCLEOTIDE SEQUENCE [LARGE SCALE GENOMIC DNA]</scope>
    <source>
        <strain evidence="2 3">KCTC 22672</strain>
    </source>
</reference>
<protein>
    <submittedName>
        <fullName evidence="2">Putative metallo-hydrolase</fullName>
        <ecNumber evidence="2">3.-.-.-</ecNumber>
    </submittedName>
</protein>
<dbReference type="InterPro" id="IPR036866">
    <property type="entry name" value="RibonucZ/Hydroxyglut_hydro"/>
</dbReference>
<name>A0A1B2AGE3_9SPHN</name>
<dbReference type="EC" id="3.-.-.-" evidence="2"/>
<organism evidence="2 3">
    <name type="scientific">Tsuneonella dongtanensis</name>
    <dbReference type="NCBI Taxonomy" id="692370"/>
    <lineage>
        <taxon>Bacteria</taxon>
        <taxon>Pseudomonadati</taxon>
        <taxon>Pseudomonadota</taxon>
        <taxon>Alphaproteobacteria</taxon>
        <taxon>Sphingomonadales</taxon>
        <taxon>Erythrobacteraceae</taxon>
        <taxon>Tsuneonella</taxon>
    </lineage>
</organism>
<gene>
    <name evidence="2" type="ORF">A6F68_02716</name>
</gene>
<dbReference type="Pfam" id="PF00753">
    <property type="entry name" value="Lactamase_B"/>
    <property type="match status" value="1"/>
</dbReference>
<accession>A0A1B2AGE3</accession>
<dbReference type="KEGG" id="ado:A6F68_02716"/>
<evidence type="ECO:0000259" key="1">
    <source>
        <dbReference type="SMART" id="SM00849"/>
    </source>
</evidence>
<keyword evidence="2" id="KW-0378">Hydrolase</keyword>
<dbReference type="Gene3D" id="3.60.15.10">
    <property type="entry name" value="Ribonuclease Z/Hydroxyacylglutathione hydrolase-like"/>
    <property type="match status" value="1"/>
</dbReference>
<dbReference type="GO" id="GO:0016787">
    <property type="term" value="F:hydrolase activity"/>
    <property type="evidence" value="ECO:0007669"/>
    <property type="project" value="UniProtKB-KW"/>
</dbReference>
<evidence type="ECO:0000313" key="2">
    <source>
        <dbReference type="EMBL" id="ANY21206.1"/>
    </source>
</evidence>
<sequence>MKTVVASPLLSVAINPVPSRAAVPREEIPAQQAKLRERRAPDIAVTQTEEGQSVAYDAFTWQRRELAKRLPLDEPWPAEKDIEATLARFDLDKPPVSEVLPAPSRVAPDVYLVASKTNHAYLIDAGPAGLVLVDPGPETNVEVILANVESLGFARTDIKWVINTHAHFDHSMADAQFQRLGAKILVGEADVGAVEKGTLVTAKYVLPPDEQKSYPTLEVDWPVDDGEELRLGDKTILAIATPDHTDGSTCYVLQAGGRTVLFGGDTILFDYRLGAQGTPFADNERYGASLKKLATLGLNPKSSIRWDILLPGHGTIVLNRAYLDVSKGMRQVQLDLSDGIPVNALPFGNLYYRQMMFGRPVAAR</sequence>
<dbReference type="SMART" id="SM00849">
    <property type="entry name" value="Lactamase_B"/>
    <property type="match status" value="1"/>
</dbReference>
<dbReference type="STRING" id="692370.A6F68_02716"/>
<dbReference type="AlphaFoldDB" id="A0A1B2AGE3"/>
<dbReference type="InterPro" id="IPR001279">
    <property type="entry name" value="Metallo-B-lactamas"/>
</dbReference>
<feature type="domain" description="Metallo-beta-lactamase" evidence="1">
    <location>
        <begin position="117"/>
        <end position="313"/>
    </location>
</feature>
<dbReference type="PANTHER" id="PTHR42951:SF17">
    <property type="entry name" value="METALLO-BETA-LACTAMASE DOMAIN-CONTAINING PROTEIN"/>
    <property type="match status" value="1"/>
</dbReference>
<dbReference type="EMBL" id="CP016591">
    <property type="protein sequence ID" value="ANY21206.1"/>
    <property type="molecule type" value="Genomic_DNA"/>
</dbReference>